<dbReference type="Pfam" id="PF00288">
    <property type="entry name" value="GHMP_kinases_N"/>
    <property type="match status" value="1"/>
</dbReference>
<sequence length="297" mass="32111">MPYRVTVREPLVVLAPAKLNLGLEVLGKRPDGYHELVTILQTIDLSDRLVLEPAPRLTYQPPSGMGDELVARALRSLAEKGVVIEARLSLEKHIPVAAGLGGGSSDAGTLLGAFVHAGLPRSLATAIATQLGSDVPFFLDGGTALARGRGTDLEPLPPPSGWFVLVVPELTLTHKTRQLYAALTPADYSDGLATLRQAERLRLRQDLDPQLVRNAFLRPLLAFEAVRRTLDAFTAAGARWAWPSGSGPAVFTWCPRREAAEQLTLALERSGLRPILTAPLQPSWEQVRAAITVEQLH</sequence>
<evidence type="ECO:0000256" key="1">
    <source>
        <dbReference type="ARBA" id="ARBA00009684"/>
    </source>
</evidence>
<dbReference type="InterPro" id="IPR004424">
    <property type="entry name" value="IspE"/>
</dbReference>
<keyword evidence="7 9" id="KW-0067">ATP-binding</keyword>
<dbReference type="InterPro" id="IPR036554">
    <property type="entry name" value="GHMP_kinase_C_sf"/>
</dbReference>
<dbReference type="PANTHER" id="PTHR43527">
    <property type="entry name" value="4-DIPHOSPHOCYTIDYL-2-C-METHYL-D-ERYTHRITOL KINASE, CHLOROPLASTIC"/>
    <property type="match status" value="1"/>
</dbReference>
<evidence type="ECO:0000259" key="11">
    <source>
        <dbReference type="Pfam" id="PF08544"/>
    </source>
</evidence>
<feature type="binding site" evidence="9">
    <location>
        <begin position="95"/>
        <end position="105"/>
    </location>
    <ligand>
        <name>ATP</name>
        <dbReference type="ChEBI" id="CHEBI:30616"/>
    </ligand>
</feature>
<evidence type="ECO:0000256" key="9">
    <source>
        <dbReference type="HAMAP-Rule" id="MF_00061"/>
    </source>
</evidence>
<proteinExistence type="inferred from homology"/>
<dbReference type="GO" id="GO:0005524">
    <property type="term" value="F:ATP binding"/>
    <property type="evidence" value="ECO:0007669"/>
    <property type="project" value="UniProtKB-UniRule"/>
</dbReference>
<keyword evidence="9" id="KW-0414">Isoprene biosynthesis</keyword>
<dbReference type="AlphaFoldDB" id="A0A7C2ATD7"/>
<dbReference type="GO" id="GO:0016114">
    <property type="term" value="P:terpenoid biosynthetic process"/>
    <property type="evidence" value="ECO:0007669"/>
    <property type="project" value="UniProtKB-UniRule"/>
</dbReference>
<dbReference type="InterPro" id="IPR020568">
    <property type="entry name" value="Ribosomal_Su5_D2-typ_SF"/>
</dbReference>
<comment type="function">
    <text evidence="9">Catalyzes the phosphorylation of the position 2 hydroxy group of 4-diphosphocytidyl-2C-methyl-D-erythritol.</text>
</comment>
<feature type="active site" evidence="9">
    <location>
        <position position="18"/>
    </location>
</feature>
<comment type="caution">
    <text evidence="12">The sequence shown here is derived from an EMBL/GenBank/DDBJ whole genome shotgun (WGS) entry which is preliminary data.</text>
</comment>
<evidence type="ECO:0000256" key="7">
    <source>
        <dbReference type="ARBA" id="ARBA00022840"/>
    </source>
</evidence>
<dbReference type="UniPathway" id="UPA00056">
    <property type="reaction ID" value="UER00094"/>
</dbReference>
<dbReference type="EC" id="2.7.1.148" evidence="2 9"/>
<name>A0A7C2ATD7_THERO</name>
<accession>A0A7C2ATD7</accession>
<feature type="active site" evidence="9">
    <location>
        <position position="134"/>
    </location>
</feature>
<evidence type="ECO:0000256" key="2">
    <source>
        <dbReference type="ARBA" id="ARBA00012052"/>
    </source>
</evidence>
<keyword evidence="4 9" id="KW-0808">Transferase</keyword>
<evidence type="ECO:0000256" key="8">
    <source>
        <dbReference type="ARBA" id="ARBA00032554"/>
    </source>
</evidence>
<evidence type="ECO:0000256" key="4">
    <source>
        <dbReference type="ARBA" id="ARBA00022679"/>
    </source>
</evidence>
<organism evidence="12">
    <name type="scientific">Thermomicrobium roseum</name>
    <dbReference type="NCBI Taxonomy" id="500"/>
    <lineage>
        <taxon>Bacteria</taxon>
        <taxon>Pseudomonadati</taxon>
        <taxon>Thermomicrobiota</taxon>
        <taxon>Thermomicrobia</taxon>
        <taxon>Thermomicrobiales</taxon>
        <taxon>Thermomicrobiaceae</taxon>
        <taxon>Thermomicrobium</taxon>
    </lineage>
</organism>
<dbReference type="InterPro" id="IPR013750">
    <property type="entry name" value="GHMP_kinase_C_dom"/>
</dbReference>
<evidence type="ECO:0000256" key="6">
    <source>
        <dbReference type="ARBA" id="ARBA00022777"/>
    </source>
</evidence>
<evidence type="ECO:0000259" key="10">
    <source>
        <dbReference type="Pfam" id="PF00288"/>
    </source>
</evidence>
<dbReference type="InterPro" id="IPR014721">
    <property type="entry name" value="Ribsml_uS5_D2-typ_fold_subgr"/>
</dbReference>
<dbReference type="Gene3D" id="3.30.70.890">
    <property type="entry name" value="GHMP kinase, C-terminal domain"/>
    <property type="match status" value="1"/>
</dbReference>
<dbReference type="GO" id="GO:0019288">
    <property type="term" value="P:isopentenyl diphosphate biosynthetic process, methylerythritol 4-phosphate pathway"/>
    <property type="evidence" value="ECO:0007669"/>
    <property type="project" value="UniProtKB-UniRule"/>
</dbReference>
<comment type="similarity">
    <text evidence="1 9">Belongs to the GHMP kinase family. IspE subfamily.</text>
</comment>
<evidence type="ECO:0000256" key="5">
    <source>
        <dbReference type="ARBA" id="ARBA00022741"/>
    </source>
</evidence>
<protein>
    <recommendedName>
        <fullName evidence="3 9">4-diphosphocytidyl-2-C-methyl-D-erythritol kinase</fullName>
        <shortName evidence="9">CMK</shortName>
        <ecNumber evidence="2 9">2.7.1.148</ecNumber>
    </recommendedName>
    <alternativeName>
        <fullName evidence="8 9">4-(cytidine-5'-diphospho)-2-C-methyl-D-erythritol kinase</fullName>
    </alternativeName>
</protein>
<gene>
    <name evidence="9 12" type="primary">ispE</name>
    <name evidence="12" type="ORF">ENP47_09115</name>
</gene>
<comment type="pathway">
    <text evidence="9">Isoprenoid biosynthesis; isopentenyl diphosphate biosynthesis via DXP pathway; isopentenyl diphosphate from 1-deoxy-D-xylulose 5-phosphate: step 3/6.</text>
</comment>
<dbReference type="NCBIfam" id="TIGR00154">
    <property type="entry name" value="ispE"/>
    <property type="match status" value="1"/>
</dbReference>
<dbReference type="Gene3D" id="3.30.230.10">
    <property type="match status" value="1"/>
</dbReference>
<keyword evidence="6 9" id="KW-0418">Kinase</keyword>
<dbReference type="Pfam" id="PF08544">
    <property type="entry name" value="GHMP_kinases_C"/>
    <property type="match status" value="1"/>
</dbReference>
<dbReference type="SUPFAM" id="SSF55060">
    <property type="entry name" value="GHMP Kinase, C-terminal domain"/>
    <property type="match status" value="1"/>
</dbReference>
<feature type="domain" description="GHMP kinase N-terminal" evidence="10">
    <location>
        <begin position="69"/>
        <end position="142"/>
    </location>
</feature>
<dbReference type="GO" id="GO:0050515">
    <property type="term" value="F:4-(cytidine 5'-diphospho)-2-C-methyl-D-erythritol kinase activity"/>
    <property type="evidence" value="ECO:0007669"/>
    <property type="project" value="UniProtKB-UniRule"/>
</dbReference>
<feature type="domain" description="GHMP kinase C-terminal" evidence="11">
    <location>
        <begin position="221"/>
        <end position="269"/>
    </location>
</feature>
<evidence type="ECO:0000313" key="12">
    <source>
        <dbReference type="EMBL" id="HEF65742.1"/>
    </source>
</evidence>
<reference evidence="12" key="1">
    <citation type="journal article" date="2020" name="mSystems">
        <title>Genome- and Community-Level Interaction Insights into Carbon Utilization and Element Cycling Functions of Hydrothermarchaeota in Hydrothermal Sediment.</title>
        <authorList>
            <person name="Zhou Z."/>
            <person name="Liu Y."/>
            <person name="Xu W."/>
            <person name="Pan J."/>
            <person name="Luo Z.H."/>
            <person name="Li M."/>
        </authorList>
    </citation>
    <scope>NUCLEOTIDE SEQUENCE [LARGE SCALE GENOMIC DNA]</scope>
    <source>
        <strain evidence="12">SpSt-222</strain>
    </source>
</reference>
<dbReference type="PANTHER" id="PTHR43527:SF2">
    <property type="entry name" value="4-DIPHOSPHOCYTIDYL-2-C-METHYL-D-ERYTHRITOL KINASE, CHLOROPLASTIC"/>
    <property type="match status" value="1"/>
</dbReference>
<comment type="catalytic activity">
    <reaction evidence="9">
        <text>4-CDP-2-C-methyl-D-erythritol + ATP = 4-CDP-2-C-methyl-D-erythritol 2-phosphate + ADP + H(+)</text>
        <dbReference type="Rhea" id="RHEA:18437"/>
        <dbReference type="ChEBI" id="CHEBI:15378"/>
        <dbReference type="ChEBI" id="CHEBI:30616"/>
        <dbReference type="ChEBI" id="CHEBI:57823"/>
        <dbReference type="ChEBI" id="CHEBI:57919"/>
        <dbReference type="ChEBI" id="CHEBI:456216"/>
        <dbReference type="EC" id="2.7.1.148"/>
    </reaction>
</comment>
<dbReference type="PIRSF" id="PIRSF010376">
    <property type="entry name" value="IspE"/>
    <property type="match status" value="1"/>
</dbReference>
<dbReference type="InterPro" id="IPR006204">
    <property type="entry name" value="GHMP_kinase_N_dom"/>
</dbReference>
<keyword evidence="5 9" id="KW-0547">Nucleotide-binding</keyword>
<dbReference type="EMBL" id="DSJL01000011">
    <property type="protein sequence ID" value="HEF65742.1"/>
    <property type="molecule type" value="Genomic_DNA"/>
</dbReference>
<dbReference type="HAMAP" id="MF_00061">
    <property type="entry name" value="IspE"/>
    <property type="match status" value="1"/>
</dbReference>
<dbReference type="SUPFAM" id="SSF54211">
    <property type="entry name" value="Ribosomal protein S5 domain 2-like"/>
    <property type="match status" value="1"/>
</dbReference>
<evidence type="ECO:0000256" key="3">
    <source>
        <dbReference type="ARBA" id="ARBA00017473"/>
    </source>
</evidence>